<dbReference type="HOGENOM" id="CLU_2028079_0_0_1"/>
<proteinExistence type="predicted"/>
<dbReference type="Proteomes" id="UP000007431">
    <property type="component" value="Unassembled WGS sequence"/>
</dbReference>
<dbReference type="EMBL" id="GL377319">
    <property type="protein sequence ID" value="EFI91163.1"/>
    <property type="molecule type" value="Genomic_DNA"/>
</dbReference>
<organism evidence="3">
    <name type="scientific">Schizophyllum commune (strain H4-8 / FGSC 9210)</name>
    <name type="common">Split gill fungus</name>
    <dbReference type="NCBI Taxonomy" id="578458"/>
    <lineage>
        <taxon>Eukaryota</taxon>
        <taxon>Fungi</taxon>
        <taxon>Dikarya</taxon>
        <taxon>Basidiomycota</taxon>
        <taxon>Agaricomycotina</taxon>
        <taxon>Agaricomycetes</taxon>
        <taxon>Agaricomycetidae</taxon>
        <taxon>Agaricales</taxon>
        <taxon>Schizophyllaceae</taxon>
        <taxon>Schizophyllum</taxon>
    </lineage>
</organism>
<evidence type="ECO:0000313" key="2">
    <source>
        <dbReference type="EMBL" id="EFI91163.1"/>
    </source>
</evidence>
<protein>
    <submittedName>
        <fullName evidence="2">Expressed protein</fullName>
    </submittedName>
</protein>
<accession>D8QLT5</accession>
<feature type="region of interest" description="Disordered" evidence="1">
    <location>
        <begin position="1"/>
        <end position="43"/>
    </location>
</feature>
<feature type="compositionally biased region" description="Basic and acidic residues" evidence="1">
    <location>
        <begin position="1"/>
        <end position="22"/>
    </location>
</feature>
<gene>
    <name evidence="2" type="ORF">SCHCODRAFT_12412</name>
</gene>
<dbReference type="InParanoid" id="D8QLT5"/>
<reference evidence="2 3" key="1">
    <citation type="journal article" date="2010" name="Nat. Biotechnol.">
        <title>Genome sequence of the model mushroom Schizophyllum commune.</title>
        <authorList>
            <person name="Ohm R.A."/>
            <person name="de Jong J.F."/>
            <person name="Lugones L.G."/>
            <person name="Aerts A."/>
            <person name="Kothe E."/>
            <person name="Stajich J.E."/>
            <person name="de Vries R.P."/>
            <person name="Record E."/>
            <person name="Levasseur A."/>
            <person name="Baker S.E."/>
            <person name="Bartholomew K.A."/>
            <person name="Coutinho P.M."/>
            <person name="Erdmann S."/>
            <person name="Fowler T.J."/>
            <person name="Gathman A.C."/>
            <person name="Lombard V."/>
            <person name="Henrissat B."/>
            <person name="Knabe N."/>
            <person name="Kuees U."/>
            <person name="Lilly W.W."/>
            <person name="Lindquist E."/>
            <person name="Lucas S."/>
            <person name="Magnuson J.K."/>
            <person name="Piumi F."/>
            <person name="Raudaskoski M."/>
            <person name="Salamov A."/>
            <person name="Schmutz J."/>
            <person name="Schwarze F.W.M.R."/>
            <person name="vanKuyk P.A."/>
            <person name="Horton J.S."/>
            <person name="Grigoriev I.V."/>
            <person name="Woesten H.A.B."/>
        </authorList>
    </citation>
    <scope>NUCLEOTIDE SEQUENCE [LARGE SCALE GENOMIC DNA]</scope>
    <source>
        <strain evidence="3">H4-8 / FGSC 9210</strain>
    </source>
</reference>
<dbReference type="AlphaFoldDB" id="D8QLT5"/>
<evidence type="ECO:0000313" key="3">
    <source>
        <dbReference type="Proteomes" id="UP000007431"/>
    </source>
</evidence>
<evidence type="ECO:0000256" key="1">
    <source>
        <dbReference type="SAM" id="MobiDB-lite"/>
    </source>
</evidence>
<sequence>MAGPRKDYRDTDRRTHLKDPRTRLNFPGDGPRIRTGSPDSRTALETEAARGVLRPTSPGHGPHRLPFFSPSDCKMYARFTSHRDFYSLLSASRPYALGLGLPCSVRDLCFARAAAEEEGGAG</sequence>
<name>D8QLT5_SCHCM</name>
<keyword evidence="3" id="KW-1185">Reference proteome</keyword>